<keyword evidence="3" id="KW-1185">Reference proteome</keyword>
<name>A0A9N8WND1_9GLOM</name>
<sequence length="298" mass="32743">MSKTQSKSSRTSSKNVSVKQFPSASEKATENRKKLKEMEGSFLKAIVGLILVDDKLYVVVARLQSALKSDPLHSLYDHLDRVQTILSYLSAENPTTKERMQSELKQIAVEHLLPRPNLHVNSLPNLNTCTNASVTSNSQKRSASYEPTVIDRRSGKRVRVGPYEKVMDFGNSTKEMQKSNTLATPNGHDGQAVSFIPSATEEQQLLQLSRMQQTPLTSGLIEVQEGNVPTVSNILITDMIGGGQLQQLNYVQRTDNGYTPLYADGFGTIYSSPPSYNTDGAASQVSKAFIMAILSNLS</sequence>
<evidence type="ECO:0000313" key="3">
    <source>
        <dbReference type="Proteomes" id="UP000789572"/>
    </source>
</evidence>
<feature type="compositionally biased region" description="Low complexity" evidence="1">
    <location>
        <begin position="1"/>
        <end position="19"/>
    </location>
</feature>
<dbReference type="EMBL" id="CAJVPJ010000176">
    <property type="protein sequence ID" value="CAG8490853.1"/>
    <property type="molecule type" value="Genomic_DNA"/>
</dbReference>
<comment type="caution">
    <text evidence="2">The sequence shown here is derived from an EMBL/GenBank/DDBJ whole genome shotgun (WGS) entry which is preliminary data.</text>
</comment>
<protein>
    <submittedName>
        <fullName evidence="2">4246_t:CDS:1</fullName>
    </submittedName>
</protein>
<proteinExistence type="predicted"/>
<feature type="region of interest" description="Disordered" evidence="1">
    <location>
        <begin position="1"/>
        <end position="33"/>
    </location>
</feature>
<dbReference type="AlphaFoldDB" id="A0A9N8WND1"/>
<organism evidence="2 3">
    <name type="scientific">Paraglomus occultum</name>
    <dbReference type="NCBI Taxonomy" id="144539"/>
    <lineage>
        <taxon>Eukaryota</taxon>
        <taxon>Fungi</taxon>
        <taxon>Fungi incertae sedis</taxon>
        <taxon>Mucoromycota</taxon>
        <taxon>Glomeromycotina</taxon>
        <taxon>Glomeromycetes</taxon>
        <taxon>Paraglomerales</taxon>
        <taxon>Paraglomeraceae</taxon>
        <taxon>Paraglomus</taxon>
    </lineage>
</organism>
<dbReference type="OrthoDB" id="10396301at2759"/>
<accession>A0A9N8WND1</accession>
<evidence type="ECO:0000313" key="2">
    <source>
        <dbReference type="EMBL" id="CAG8490853.1"/>
    </source>
</evidence>
<gene>
    <name evidence="2" type="ORF">POCULU_LOCUS2066</name>
</gene>
<reference evidence="2" key="1">
    <citation type="submission" date="2021-06" db="EMBL/GenBank/DDBJ databases">
        <authorList>
            <person name="Kallberg Y."/>
            <person name="Tangrot J."/>
            <person name="Rosling A."/>
        </authorList>
    </citation>
    <scope>NUCLEOTIDE SEQUENCE</scope>
    <source>
        <strain evidence="2">IA702</strain>
    </source>
</reference>
<evidence type="ECO:0000256" key="1">
    <source>
        <dbReference type="SAM" id="MobiDB-lite"/>
    </source>
</evidence>
<dbReference type="Proteomes" id="UP000789572">
    <property type="component" value="Unassembled WGS sequence"/>
</dbReference>